<dbReference type="EMBL" id="KZ805556">
    <property type="protein sequence ID" value="PVH93999.1"/>
    <property type="molecule type" value="Genomic_DNA"/>
</dbReference>
<dbReference type="PANTHER" id="PTHR34598:SF3">
    <property type="entry name" value="OXIDOREDUCTASE AN1597"/>
    <property type="match status" value="1"/>
</dbReference>
<name>A0A2V1D9Z5_9PLEO</name>
<evidence type="ECO:0000313" key="3">
    <source>
        <dbReference type="EMBL" id="PVH93999.1"/>
    </source>
</evidence>
<dbReference type="GO" id="GO:0016491">
    <property type="term" value="F:oxidoreductase activity"/>
    <property type="evidence" value="ECO:0007669"/>
    <property type="project" value="UniProtKB-KW"/>
</dbReference>
<gene>
    <name evidence="3" type="ORF">DM02DRAFT_694351</name>
</gene>
<keyword evidence="1" id="KW-0560">Oxidoreductase</keyword>
<evidence type="ECO:0008006" key="5">
    <source>
        <dbReference type="Google" id="ProtNLM"/>
    </source>
</evidence>
<organism evidence="3 4">
    <name type="scientific">Periconia macrospinosa</name>
    <dbReference type="NCBI Taxonomy" id="97972"/>
    <lineage>
        <taxon>Eukaryota</taxon>
        <taxon>Fungi</taxon>
        <taxon>Dikarya</taxon>
        <taxon>Ascomycota</taxon>
        <taxon>Pezizomycotina</taxon>
        <taxon>Dothideomycetes</taxon>
        <taxon>Pleosporomycetidae</taxon>
        <taxon>Pleosporales</taxon>
        <taxon>Massarineae</taxon>
        <taxon>Periconiaceae</taxon>
        <taxon>Periconia</taxon>
    </lineage>
</organism>
<dbReference type="AlphaFoldDB" id="A0A2V1D9Z5"/>
<reference evidence="3 4" key="1">
    <citation type="journal article" date="2018" name="Sci. Rep.">
        <title>Comparative genomics provides insights into the lifestyle and reveals functional heterogeneity of dark septate endophytic fungi.</title>
        <authorList>
            <person name="Knapp D.G."/>
            <person name="Nemeth J.B."/>
            <person name="Barry K."/>
            <person name="Hainaut M."/>
            <person name="Henrissat B."/>
            <person name="Johnson J."/>
            <person name="Kuo A."/>
            <person name="Lim J.H.P."/>
            <person name="Lipzen A."/>
            <person name="Nolan M."/>
            <person name="Ohm R.A."/>
            <person name="Tamas L."/>
            <person name="Grigoriev I.V."/>
            <person name="Spatafora J.W."/>
            <person name="Nagy L.G."/>
            <person name="Kovacs G.M."/>
        </authorList>
    </citation>
    <scope>NUCLEOTIDE SEQUENCE [LARGE SCALE GENOMIC DNA]</scope>
    <source>
        <strain evidence="3 4">DSE2036</strain>
    </source>
</reference>
<dbReference type="InterPro" id="IPR044053">
    <property type="entry name" value="AsaB-like"/>
</dbReference>
<evidence type="ECO:0000256" key="1">
    <source>
        <dbReference type="ARBA" id="ARBA00023002"/>
    </source>
</evidence>
<dbReference type="NCBIfam" id="NF041278">
    <property type="entry name" value="CmcJ_NvfI_EfuI"/>
    <property type="match status" value="1"/>
</dbReference>
<accession>A0A2V1D9Z5</accession>
<proteinExistence type="inferred from homology"/>
<dbReference type="OrthoDB" id="412788at2759"/>
<sequence length="317" mass="36733">MAAATAMPSSILGTFNYVKHPEEGEPWLQHYIPGSAGIHRFKLEPHDMKVVDMRTMDEPPKWDVYGFQHLKGVEPVDRKIFDEEEKQLADAMCEEAVKLIKKVTGASYVLCFNHVTRFESPKKVKTLPSDMPDDSEFSYMGPLTSVHVDQSYRGGRYMLENFKRLPEVAARMDENGAKCRVATINVWRPVSPVTRDALAVCDRRTVDDQDFRPWESHPYPGQWDPLAPLPKSEVWRPFYNAKNKWYYVSNMRPDEALLIKCFDTKMDEYSRAVPHGAFTSKVDHGPNRESVEFRCLVFWDDEPLCDQKAFENPREKY</sequence>
<keyword evidence="4" id="KW-1185">Reference proteome</keyword>
<comment type="similarity">
    <text evidence="2">Belongs to the asaB hydroxylase/desaturase family.</text>
</comment>
<dbReference type="PANTHER" id="PTHR34598">
    <property type="entry name" value="BLL6449 PROTEIN"/>
    <property type="match status" value="1"/>
</dbReference>
<protein>
    <recommendedName>
        <fullName evidence="5">GA4 desaturase</fullName>
    </recommendedName>
</protein>
<evidence type="ECO:0000256" key="2">
    <source>
        <dbReference type="ARBA" id="ARBA00023604"/>
    </source>
</evidence>
<dbReference type="Proteomes" id="UP000244855">
    <property type="component" value="Unassembled WGS sequence"/>
</dbReference>
<evidence type="ECO:0000313" key="4">
    <source>
        <dbReference type="Proteomes" id="UP000244855"/>
    </source>
</evidence>
<dbReference type="STRING" id="97972.A0A2V1D9Z5"/>